<dbReference type="VEuPathDB" id="FungiDB:ACJ73_01122"/>
<evidence type="ECO:0000313" key="2">
    <source>
        <dbReference type="Proteomes" id="UP000242791"/>
    </source>
</evidence>
<sequence length="340" mass="37834">MPPPPNKTSRNPPLRPMLETLIMKVELLQTSNVKLHEDNIQLVETNRQLQARCNAISETTAGLREKISDLERKLEGYIHGGMVREIQPTPFKEAPQNTQTYAGVAAASVSASAPASKKPLRPSQPKVGRPARILARLPSDHVARKSRTCRTLAATIKGVQHIPTGLAITAHNTQGIEALLGKSTEISAILTGAQIEKEERWLVCIIPDLPPEYPDYEGRTQVLSAEQAAEEFELQTEIKPLQSRWARNQAGNPTTALILAFPPEAGANLPARVTLYGWNRPVVKKRPKVQILQCNRCWGFHPERYCNRKARCRRCSSKDHQEGHTASHKKENEICGCPDR</sequence>
<proteinExistence type="predicted"/>
<organism evidence="1 2">
    <name type="scientific">Blastomyces percursus</name>
    <dbReference type="NCBI Taxonomy" id="1658174"/>
    <lineage>
        <taxon>Eukaryota</taxon>
        <taxon>Fungi</taxon>
        <taxon>Dikarya</taxon>
        <taxon>Ascomycota</taxon>
        <taxon>Pezizomycotina</taxon>
        <taxon>Eurotiomycetes</taxon>
        <taxon>Eurotiomycetidae</taxon>
        <taxon>Onygenales</taxon>
        <taxon>Ajellomycetaceae</taxon>
        <taxon>Blastomyces</taxon>
    </lineage>
</organism>
<dbReference type="Proteomes" id="UP000242791">
    <property type="component" value="Unassembled WGS sequence"/>
</dbReference>
<comment type="caution">
    <text evidence="1">The sequence shown here is derived from an EMBL/GenBank/DDBJ whole genome shotgun (WGS) entry which is preliminary data.</text>
</comment>
<dbReference type="STRING" id="1658174.A0A1J9R544"/>
<name>A0A1J9R544_9EURO</name>
<evidence type="ECO:0000313" key="1">
    <source>
        <dbReference type="EMBL" id="OJD27483.1"/>
    </source>
</evidence>
<dbReference type="EMBL" id="LGTZ01000093">
    <property type="protein sequence ID" value="OJD27483.1"/>
    <property type="molecule type" value="Genomic_DNA"/>
</dbReference>
<dbReference type="OrthoDB" id="5104423at2759"/>
<protein>
    <submittedName>
        <fullName evidence="1">Uncharacterized protein</fullName>
    </submittedName>
</protein>
<gene>
    <name evidence="1" type="ORF">ACJ73_01122</name>
</gene>
<accession>A0A1J9R544</accession>
<reference evidence="1 2" key="1">
    <citation type="submission" date="2015-08" db="EMBL/GenBank/DDBJ databases">
        <title>Emmonsia species relationships and genome sequence.</title>
        <authorList>
            <person name="Cuomo C.A."/>
            <person name="Schwartz I.S."/>
            <person name="Kenyon C."/>
            <person name="De Hoog G.S."/>
            <person name="Govender N.P."/>
            <person name="Botha A."/>
            <person name="Moreno L."/>
            <person name="De Vries M."/>
            <person name="Munoz J.F."/>
            <person name="Stielow J.B."/>
        </authorList>
    </citation>
    <scope>NUCLEOTIDE SEQUENCE [LARGE SCALE GENOMIC DNA]</scope>
    <source>
        <strain evidence="1 2">EI222</strain>
    </source>
</reference>
<dbReference type="AlphaFoldDB" id="A0A1J9R544"/>
<keyword evidence="2" id="KW-1185">Reference proteome</keyword>